<dbReference type="Pfam" id="PF01553">
    <property type="entry name" value="Acyltransferase"/>
    <property type="match status" value="1"/>
</dbReference>
<keyword evidence="4" id="KW-1185">Reference proteome</keyword>
<accession>A0ABV7VQR4</accession>
<reference evidence="4" key="1">
    <citation type="journal article" date="2019" name="Int. J. Syst. Evol. Microbiol.">
        <title>The Global Catalogue of Microorganisms (GCM) 10K type strain sequencing project: providing services to taxonomists for standard genome sequencing and annotation.</title>
        <authorList>
            <consortium name="The Broad Institute Genomics Platform"/>
            <consortium name="The Broad Institute Genome Sequencing Center for Infectious Disease"/>
            <person name="Wu L."/>
            <person name="Ma J."/>
        </authorList>
    </citation>
    <scope>NUCLEOTIDE SEQUENCE [LARGE SCALE GENOMIC DNA]</scope>
    <source>
        <strain evidence="4">KCTC 42424</strain>
    </source>
</reference>
<keyword evidence="3" id="KW-0808">Transferase</keyword>
<dbReference type="PANTHER" id="PTHR10983:SF16">
    <property type="entry name" value="LYSOCARDIOLIPIN ACYLTRANSFERASE 1"/>
    <property type="match status" value="1"/>
</dbReference>
<evidence type="ECO:0000313" key="4">
    <source>
        <dbReference type="Proteomes" id="UP001595722"/>
    </source>
</evidence>
<dbReference type="Proteomes" id="UP001595722">
    <property type="component" value="Unassembled WGS sequence"/>
</dbReference>
<feature type="domain" description="Phospholipid/glycerol acyltransferase" evidence="2">
    <location>
        <begin position="82"/>
        <end position="224"/>
    </location>
</feature>
<dbReference type="CDD" id="cd07990">
    <property type="entry name" value="LPLAT_LCLAT1-like"/>
    <property type="match status" value="1"/>
</dbReference>
<evidence type="ECO:0000259" key="2">
    <source>
        <dbReference type="SMART" id="SM00563"/>
    </source>
</evidence>
<evidence type="ECO:0000313" key="3">
    <source>
        <dbReference type="EMBL" id="MFC3679880.1"/>
    </source>
</evidence>
<organism evidence="3 4">
    <name type="scientific">Bacterioplanoides pacificum</name>
    <dbReference type="NCBI Taxonomy" id="1171596"/>
    <lineage>
        <taxon>Bacteria</taxon>
        <taxon>Pseudomonadati</taxon>
        <taxon>Pseudomonadota</taxon>
        <taxon>Gammaproteobacteria</taxon>
        <taxon>Oceanospirillales</taxon>
        <taxon>Oceanospirillaceae</taxon>
        <taxon>Bacterioplanoides</taxon>
    </lineage>
</organism>
<feature type="transmembrane region" description="Helical" evidence="1">
    <location>
        <begin position="6"/>
        <end position="28"/>
    </location>
</feature>
<dbReference type="SMART" id="SM00563">
    <property type="entry name" value="PlsC"/>
    <property type="match status" value="1"/>
</dbReference>
<sequence length="303" mass="35316">MVFGIISALMLLLYTLFLGVFLYLFVILKILLPEALVRRLIDPPIEGIATLWIAGILFWTNRVFRVDWDIQGLQRANPHEWFLITANHQSWVDIFVLYQLYLNKAPLLKFFIKKELGYIPIVGQAWWALDFPFMRRYSKTFLRKHPEKAGDDLKETQQACRKFSYQPSSVMNFLEGTRFTREKQQAQNSPFRHLLKPKTGGLAFAIQALGERFSALTNVTIVYPDGIPTFWDMLCGRLQRVVVRVEEREIPEAFSRGDYQNDRQIRAAMQRWTSDIWQEKDQLIEQLLANNHQTSGNAVDVTG</sequence>
<dbReference type="RefSeq" id="WP_376865678.1">
    <property type="nucleotide sequence ID" value="NZ_JBHRYB010000005.1"/>
</dbReference>
<name>A0ABV7VQR4_9GAMM</name>
<dbReference type="GO" id="GO:0016746">
    <property type="term" value="F:acyltransferase activity"/>
    <property type="evidence" value="ECO:0007669"/>
    <property type="project" value="UniProtKB-KW"/>
</dbReference>
<dbReference type="EC" id="2.3.-.-" evidence="3"/>
<evidence type="ECO:0000256" key="1">
    <source>
        <dbReference type="SAM" id="Phobius"/>
    </source>
</evidence>
<dbReference type="InterPro" id="IPR002123">
    <property type="entry name" value="Plipid/glycerol_acylTrfase"/>
</dbReference>
<keyword evidence="3" id="KW-0012">Acyltransferase</keyword>
<proteinExistence type="predicted"/>
<dbReference type="PANTHER" id="PTHR10983">
    <property type="entry name" value="1-ACYLGLYCEROL-3-PHOSPHATE ACYLTRANSFERASE-RELATED"/>
    <property type="match status" value="1"/>
</dbReference>
<keyword evidence="1" id="KW-1133">Transmembrane helix</keyword>
<keyword evidence="1" id="KW-0472">Membrane</keyword>
<dbReference type="EMBL" id="JBHRYB010000005">
    <property type="protein sequence ID" value="MFC3679880.1"/>
    <property type="molecule type" value="Genomic_DNA"/>
</dbReference>
<comment type="caution">
    <text evidence="3">The sequence shown here is derived from an EMBL/GenBank/DDBJ whole genome shotgun (WGS) entry which is preliminary data.</text>
</comment>
<dbReference type="SUPFAM" id="SSF69593">
    <property type="entry name" value="Glycerol-3-phosphate (1)-acyltransferase"/>
    <property type="match status" value="1"/>
</dbReference>
<dbReference type="NCBIfam" id="NF010621">
    <property type="entry name" value="PRK14014.1"/>
    <property type="match status" value="1"/>
</dbReference>
<gene>
    <name evidence="3" type="ORF">ACFOMG_07115</name>
</gene>
<protein>
    <submittedName>
        <fullName evidence="3">Acyltransferase</fullName>
        <ecNumber evidence="3">2.3.-.-</ecNumber>
    </submittedName>
</protein>
<keyword evidence="1" id="KW-0812">Transmembrane</keyword>